<comment type="caution">
    <text evidence="12">The sequence shown here is derived from an EMBL/GenBank/DDBJ whole genome shotgun (WGS) entry which is preliminary data.</text>
</comment>
<evidence type="ECO:0000313" key="13">
    <source>
        <dbReference type="EMBL" id="CAF2142932.1"/>
    </source>
</evidence>
<evidence type="ECO:0000256" key="2">
    <source>
        <dbReference type="ARBA" id="ARBA00022448"/>
    </source>
</evidence>
<keyword evidence="5 10" id="KW-1133">Transmembrane helix</keyword>
<gene>
    <name evidence="12" type="ORF">CJN711_LOCUS30897</name>
    <name evidence="13" type="ORF">MBJ925_LOCUS29844</name>
</gene>
<evidence type="ECO:0000256" key="8">
    <source>
        <dbReference type="ARBA" id="ARBA00023136"/>
    </source>
</evidence>
<dbReference type="PANTHER" id="PTHR10110">
    <property type="entry name" value="SODIUM/HYDROGEN EXCHANGER"/>
    <property type="match status" value="1"/>
</dbReference>
<dbReference type="InterPro" id="IPR006153">
    <property type="entry name" value="Cation/H_exchanger_TM"/>
</dbReference>
<evidence type="ECO:0000256" key="5">
    <source>
        <dbReference type="ARBA" id="ARBA00022989"/>
    </source>
</evidence>
<dbReference type="GO" id="GO:0015385">
    <property type="term" value="F:sodium:proton antiporter activity"/>
    <property type="evidence" value="ECO:0007669"/>
    <property type="project" value="InterPro"/>
</dbReference>
<accession>A0A815XH46</accession>
<dbReference type="GO" id="GO:0005886">
    <property type="term" value="C:plasma membrane"/>
    <property type="evidence" value="ECO:0007669"/>
    <property type="project" value="UniProtKB-SubCell"/>
</dbReference>
<dbReference type="Proteomes" id="UP000663855">
    <property type="component" value="Unassembled WGS sequence"/>
</dbReference>
<feature type="transmembrane region" description="Helical" evidence="10">
    <location>
        <begin position="104"/>
        <end position="130"/>
    </location>
</feature>
<proteinExistence type="predicted"/>
<feature type="domain" description="Cation/H+ exchanger transmembrane" evidence="11">
    <location>
        <begin position="23"/>
        <end position="210"/>
    </location>
</feature>
<evidence type="ECO:0000256" key="10">
    <source>
        <dbReference type="SAM" id="Phobius"/>
    </source>
</evidence>
<dbReference type="EMBL" id="CAJNRE010016022">
    <property type="protein sequence ID" value="CAF2142932.1"/>
    <property type="molecule type" value="Genomic_DNA"/>
</dbReference>
<dbReference type="Proteomes" id="UP000663824">
    <property type="component" value="Unassembled WGS sequence"/>
</dbReference>
<evidence type="ECO:0000259" key="11">
    <source>
        <dbReference type="Pfam" id="PF00999"/>
    </source>
</evidence>
<evidence type="ECO:0000256" key="4">
    <source>
        <dbReference type="ARBA" id="ARBA00022692"/>
    </source>
</evidence>
<dbReference type="AlphaFoldDB" id="A0A815XH46"/>
<evidence type="ECO:0000256" key="1">
    <source>
        <dbReference type="ARBA" id="ARBA00004651"/>
    </source>
</evidence>
<dbReference type="EMBL" id="CAJNOV010014662">
    <property type="protein sequence ID" value="CAF1557737.1"/>
    <property type="molecule type" value="Genomic_DNA"/>
</dbReference>
<protein>
    <recommendedName>
        <fullName evidence="11">Cation/H+ exchanger transmembrane domain-containing protein</fullName>
    </recommendedName>
</protein>
<reference evidence="12" key="1">
    <citation type="submission" date="2021-02" db="EMBL/GenBank/DDBJ databases">
        <authorList>
            <person name="Nowell W R."/>
        </authorList>
    </citation>
    <scope>NUCLEOTIDE SEQUENCE</scope>
</reference>
<keyword evidence="6" id="KW-0915">Sodium</keyword>
<comment type="subcellular location">
    <subcellularLocation>
        <location evidence="1">Cell membrane</location>
        <topology evidence="1">Multi-pass membrane protein</topology>
    </subcellularLocation>
</comment>
<keyword evidence="8 10" id="KW-0472">Membrane</keyword>
<dbReference type="InterPro" id="IPR018422">
    <property type="entry name" value="Cation/H_exchanger_CPA1"/>
</dbReference>
<feature type="transmembrane region" description="Helical" evidence="10">
    <location>
        <begin position="37"/>
        <end position="58"/>
    </location>
</feature>
<evidence type="ECO:0000313" key="14">
    <source>
        <dbReference type="Proteomes" id="UP000663855"/>
    </source>
</evidence>
<dbReference type="GO" id="GO:0015386">
    <property type="term" value="F:potassium:proton antiporter activity"/>
    <property type="evidence" value="ECO:0007669"/>
    <property type="project" value="TreeGrafter"/>
</dbReference>
<evidence type="ECO:0000256" key="3">
    <source>
        <dbReference type="ARBA" id="ARBA00022475"/>
    </source>
</evidence>
<organism evidence="12 14">
    <name type="scientific">Rotaria magnacalcarata</name>
    <dbReference type="NCBI Taxonomy" id="392030"/>
    <lineage>
        <taxon>Eukaryota</taxon>
        <taxon>Metazoa</taxon>
        <taxon>Spiralia</taxon>
        <taxon>Gnathifera</taxon>
        <taxon>Rotifera</taxon>
        <taxon>Eurotatoria</taxon>
        <taxon>Bdelloidea</taxon>
        <taxon>Philodinida</taxon>
        <taxon>Philodinidae</taxon>
        <taxon>Rotaria</taxon>
    </lineage>
</organism>
<evidence type="ECO:0000313" key="12">
    <source>
        <dbReference type="EMBL" id="CAF1557737.1"/>
    </source>
</evidence>
<keyword evidence="7" id="KW-0406">Ion transport</keyword>
<dbReference type="GO" id="GO:0051453">
    <property type="term" value="P:regulation of intracellular pH"/>
    <property type="evidence" value="ECO:0007669"/>
    <property type="project" value="TreeGrafter"/>
</dbReference>
<sequence length="507" mass="57782">MSSTGSIILGLSFAALHSCLCKIFFAKFLRQKMNISFYIVVLFLDFLIGIIATQIKGGFSEDDFLRGELHLSKINPHLIYYIFLPLIIFDSSSNASFHIVQQQIVTTILVAGPDVFISKGITTLFVVYLFPHDFEWSWVTSLLLGSILSTTYPESIVTLLQDCGASHSLSSLIESEALLNDGLVFVLFSIFNRIIVGRSFAIGQAISDIIRFSLKKLLEELDDEHDTDSIYQLNLDTLWTGPCILEPFIEPLHNTDLAAGCYRTKMRNEIIKRILAAMPVDYEKQWYLGMIRRRTLKILIETVEEAKVKLSLKQHGHLLVRRFCMPLWLQCLVKFDKLNCVNRLTEKFLFDHLILTIELALEAYLIICGIVKCSEDILTCYRSDHVIGIDLLFDRGSSRLNRTYRAEAGIVEAFSIDETILQMFSSNAKMNEQECLQIVRSFTNSFRLSNPAEVHQHTNMTCPSYSIYTTENIPQYHSLIEVARSAPFMSDIRLIPMDLIDLHNGNN</sequence>
<keyword evidence="9" id="KW-0739">Sodium transport</keyword>
<evidence type="ECO:0000256" key="6">
    <source>
        <dbReference type="ARBA" id="ARBA00023053"/>
    </source>
</evidence>
<name>A0A815XH46_9BILA</name>
<feature type="transmembrane region" description="Helical" evidence="10">
    <location>
        <begin position="6"/>
        <end position="25"/>
    </location>
</feature>
<evidence type="ECO:0000256" key="9">
    <source>
        <dbReference type="ARBA" id="ARBA00023201"/>
    </source>
</evidence>
<keyword evidence="4 10" id="KW-0812">Transmembrane</keyword>
<dbReference type="PANTHER" id="PTHR10110:SF86">
    <property type="entry name" value="SODIUM_HYDROGEN EXCHANGER 7"/>
    <property type="match status" value="1"/>
</dbReference>
<dbReference type="GO" id="GO:0098719">
    <property type="term" value="P:sodium ion import across plasma membrane"/>
    <property type="evidence" value="ECO:0007669"/>
    <property type="project" value="TreeGrafter"/>
</dbReference>
<dbReference type="Gene3D" id="6.10.140.1330">
    <property type="match status" value="1"/>
</dbReference>
<feature type="transmembrane region" description="Helical" evidence="10">
    <location>
        <begin position="78"/>
        <end position="97"/>
    </location>
</feature>
<keyword evidence="2" id="KW-0813">Transport</keyword>
<evidence type="ECO:0000256" key="7">
    <source>
        <dbReference type="ARBA" id="ARBA00023065"/>
    </source>
</evidence>
<dbReference type="Pfam" id="PF00999">
    <property type="entry name" value="Na_H_Exchanger"/>
    <property type="match status" value="1"/>
</dbReference>
<keyword evidence="3" id="KW-1003">Cell membrane</keyword>